<protein>
    <recommendedName>
        <fullName evidence="4">DUF817 domain-containing protein</fullName>
    </recommendedName>
</protein>
<feature type="transmembrane region" description="Helical" evidence="1">
    <location>
        <begin position="166"/>
        <end position="188"/>
    </location>
</feature>
<evidence type="ECO:0000256" key="1">
    <source>
        <dbReference type="SAM" id="Phobius"/>
    </source>
</evidence>
<dbReference type="Pfam" id="PF05675">
    <property type="entry name" value="DUF817"/>
    <property type="match status" value="1"/>
</dbReference>
<feature type="transmembrane region" description="Helical" evidence="1">
    <location>
        <begin position="208"/>
        <end position="227"/>
    </location>
</feature>
<sequence length="233" mass="26764">MVLLLGLTWAFYPQHAALARYDFLTIAALGMQCALIASRLETLEEAKVILLFHVVGTAMEVFKTSVGSWIYPEPSLLRISGVPLFSGFMYASVGSYIARAWRLFDFEFTRHPPFMATVWLAVAIYANFFTHHFLPDLRWLLFAAVALLFGRTWVHFRIRHAHRRMPLLLGFLLVAVFIWFAENIGTFSAAWRYPTQHHGWRMVPMSKLGSWFLLMIISYVMVGAVATRRTQGE</sequence>
<feature type="transmembrane region" description="Helical" evidence="1">
    <location>
        <begin position="113"/>
        <end position="131"/>
    </location>
</feature>
<feature type="transmembrane region" description="Helical" evidence="1">
    <location>
        <begin position="137"/>
        <end position="154"/>
    </location>
</feature>
<dbReference type="InterPro" id="IPR008535">
    <property type="entry name" value="DUF817"/>
</dbReference>
<dbReference type="EMBL" id="BSOB01000010">
    <property type="protein sequence ID" value="GLQ92341.1"/>
    <property type="molecule type" value="Genomic_DNA"/>
</dbReference>
<keyword evidence="1" id="KW-1133">Transmembrane helix</keyword>
<name>A0ABQ5XMA0_9GAMM</name>
<keyword evidence="1" id="KW-0812">Transmembrane</keyword>
<comment type="caution">
    <text evidence="2">The sequence shown here is derived from an EMBL/GenBank/DDBJ whole genome shotgun (WGS) entry which is preliminary data.</text>
</comment>
<dbReference type="Proteomes" id="UP001156670">
    <property type="component" value="Unassembled WGS sequence"/>
</dbReference>
<feature type="transmembrane region" description="Helical" evidence="1">
    <location>
        <begin position="20"/>
        <end position="37"/>
    </location>
</feature>
<evidence type="ECO:0000313" key="2">
    <source>
        <dbReference type="EMBL" id="GLQ92341.1"/>
    </source>
</evidence>
<evidence type="ECO:0000313" key="3">
    <source>
        <dbReference type="Proteomes" id="UP001156670"/>
    </source>
</evidence>
<accession>A0ABQ5XMA0</accession>
<dbReference type="PIRSF" id="PIRSF009141">
    <property type="entry name" value="UCP009141"/>
    <property type="match status" value="1"/>
</dbReference>
<feature type="transmembrane region" description="Helical" evidence="1">
    <location>
        <begin position="49"/>
        <end position="71"/>
    </location>
</feature>
<evidence type="ECO:0008006" key="4">
    <source>
        <dbReference type="Google" id="ProtNLM"/>
    </source>
</evidence>
<gene>
    <name evidence="2" type="ORF">GCM10007901_12920</name>
</gene>
<reference evidence="3" key="1">
    <citation type="journal article" date="2019" name="Int. J. Syst. Evol. Microbiol.">
        <title>The Global Catalogue of Microorganisms (GCM) 10K type strain sequencing project: providing services to taxonomists for standard genome sequencing and annotation.</title>
        <authorList>
            <consortium name="The Broad Institute Genomics Platform"/>
            <consortium name="The Broad Institute Genome Sequencing Center for Infectious Disease"/>
            <person name="Wu L."/>
            <person name="Ma J."/>
        </authorList>
    </citation>
    <scope>NUCLEOTIDE SEQUENCE [LARGE SCALE GENOMIC DNA]</scope>
    <source>
        <strain evidence="3">NBRC 111980</strain>
    </source>
</reference>
<organism evidence="2 3">
    <name type="scientific">Dyella acidisoli</name>
    <dbReference type="NCBI Taxonomy" id="1867834"/>
    <lineage>
        <taxon>Bacteria</taxon>
        <taxon>Pseudomonadati</taxon>
        <taxon>Pseudomonadota</taxon>
        <taxon>Gammaproteobacteria</taxon>
        <taxon>Lysobacterales</taxon>
        <taxon>Rhodanobacteraceae</taxon>
        <taxon>Dyella</taxon>
    </lineage>
</organism>
<proteinExistence type="predicted"/>
<keyword evidence="3" id="KW-1185">Reference proteome</keyword>
<keyword evidence="1" id="KW-0472">Membrane</keyword>
<feature type="transmembrane region" description="Helical" evidence="1">
    <location>
        <begin position="83"/>
        <end position="101"/>
    </location>
</feature>